<dbReference type="Proteomes" id="UP000799755">
    <property type="component" value="Unassembled WGS sequence"/>
</dbReference>
<sequence>MSLQQDTKPMFTGQLKRRVRTDEAWYHAELFLLSESHWTLSARNLQGFPITGQNSSTTQTTQTTSYWRRAKAILKWFTIHGLMVKRGLYVANGDPVPEQLLLASESAYAHNCTRNLFHRLPMELILEIASYLSPVARLVMQRVCRKFRAGLAPHRIAPELRSGFLTMKQIFQFVFLLRQDVQVRLQDDYERECDLAPPNSSLHRSGCSGCRTTHQMKYFSSEELSLSPKIRICKGLAAPFRLCRHLSFSGQCLLRALRVMKNTDYICQLEHENDVHNKFMAGLGGRQSGPHIGFHGGHTITIDETIPILTIGNDKETTHDQLSTALRKKYAYICPHLSTASPELFGGSLVTAECPDYTFSQIRDLERKHQAPECYQIYNIHNLLRLGKCTSAALVSRSADGNVSKRDVEHSQTRRKERPFNNLPYLVLRPPTTSSTSTGSTTSTTSTTSTMAPSDEQVYFTFQNVGVVLAFLVACFALALSWIERRDAAAARRDAATAAALGAAAPPVAAPLVDAEVRQFFSSMVEALDKIAVAAAAANLPSPPPLGPPPPPPSPPPPPPASLPSPPRRPAASRIPCLAPATPRPAPATSRSEDRPD</sequence>
<keyword evidence="2" id="KW-1185">Reference proteome</keyword>
<gene>
    <name evidence="1" type="ORF">BDR25DRAFT_347511</name>
</gene>
<protein>
    <submittedName>
        <fullName evidence="1">Uncharacterized protein</fullName>
    </submittedName>
</protein>
<evidence type="ECO:0000313" key="1">
    <source>
        <dbReference type="EMBL" id="KAF2462945.1"/>
    </source>
</evidence>
<proteinExistence type="predicted"/>
<accession>A0ACB6Q7X6</accession>
<comment type="caution">
    <text evidence="1">The sequence shown here is derived from an EMBL/GenBank/DDBJ whole genome shotgun (WGS) entry which is preliminary data.</text>
</comment>
<reference evidence="1" key="1">
    <citation type="journal article" date="2020" name="Stud. Mycol.">
        <title>101 Dothideomycetes genomes: a test case for predicting lifestyles and emergence of pathogens.</title>
        <authorList>
            <person name="Haridas S."/>
            <person name="Albert R."/>
            <person name="Binder M."/>
            <person name="Bloem J."/>
            <person name="Labutti K."/>
            <person name="Salamov A."/>
            <person name="Andreopoulos B."/>
            <person name="Baker S."/>
            <person name="Barry K."/>
            <person name="Bills G."/>
            <person name="Bluhm B."/>
            <person name="Cannon C."/>
            <person name="Castanera R."/>
            <person name="Culley D."/>
            <person name="Daum C."/>
            <person name="Ezra D."/>
            <person name="Gonzalez J."/>
            <person name="Henrissat B."/>
            <person name="Kuo A."/>
            <person name="Liang C."/>
            <person name="Lipzen A."/>
            <person name="Lutzoni F."/>
            <person name="Magnuson J."/>
            <person name="Mondo S."/>
            <person name="Nolan M."/>
            <person name="Ohm R."/>
            <person name="Pangilinan J."/>
            <person name="Park H.-J."/>
            <person name="Ramirez L."/>
            <person name="Alfaro M."/>
            <person name="Sun H."/>
            <person name="Tritt A."/>
            <person name="Yoshinaga Y."/>
            <person name="Zwiers L.-H."/>
            <person name="Turgeon B."/>
            <person name="Goodwin S."/>
            <person name="Spatafora J."/>
            <person name="Crous P."/>
            <person name="Grigoriev I."/>
        </authorList>
    </citation>
    <scope>NUCLEOTIDE SEQUENCE</scope>
    <source>
        <strain evidence="1">ATCC 200398</strain>
    </source>
</reference>
<dbReference type="EMBL" id="MU003556">
    <property type="protein sequence ID" value="KAF2462945.1"/>
    <property type="molecule type" value="Genomic_DNA"/>
</dbReference>
<organism evidence="1 2">
    <name type="scientific">Lindgomyces ingoldianus</name>
    <dbReference type="NCBI Taxonomy" id="673940"/>
    <lineage>
        <taxon>Eukaryota</taxon>
        <taxon>Fungi</taxon>
        <taxon>Dikarya</taxon>
        <taxon>Ascomycota</taxon>
        <taxon>Pezizomycotina</taxon>
        <taxon>Dothideomycetes</taxon>
        <taxon>Pleosporomycetidae</taxon>
        <taxon>Pleosporales</taxon>
        <taxon>Lindgomycetaceae</taxon>
        <taxon>Lindgomyces</taxon>
    </lineage>
</organism>
<evidence type="ECO:0000313" key="2">
    <source>
        <dbReference type="Proteomes" id="UP000799755"/>
    </source>
</evidence>
<name>A0ACB6Q7X6_9PLEO</name>